<feature type="domain" description="Response regulatory" evidence="2">
    <location>
        <begin position="181"/>
        <end position="306"/>
    </location>
</feature>
<dbReference type="Pfam" id="PF00072">
    <property type="entry name" value="Response_reg"/>
    <property type="match status" value="1"/>
</dbReference>
<dbReference type="SMART" id="SM00260">
    <property type="entry name" value="CheW"/>
    <property type="match status" value="1"/>
</dbReference>
<dbReference type="PIRSF" id="PIRSF002867">
    <property type="entry name" value="CheV"/>
    <property type="match status" value="1"/>
</dbReference>
<keyword evidence="5" id="KW-1185">Reference proteome</keyword>
<dbReference type="InterPro" id="IPR024181">
    <property type="entry name" value="Chemotax_regulator_CheV"/>
</dbReference>
<keyword evidence="1" id="KW-0597">Phosphoprotein</keyword>
<dbReference type="SUPFAM" id="SSF50341">
    <property type="entry name" value="CheW-like"/>
    <property type="match status" value="1"/>
</dbReference>
<dbReference type="CDD" id="cd19924">
    <property type="entry name" value="REC_CheV-like"/>
    <property type="match status" value="1"/>
</dbReference>
<dbReference type="EMBL" id="JAEDAH010000020">
    <property type="protein sequence ID" value="MCA6062992.1"/>
    <property type="molecule type" value="Genomic_DNA"/>
</dbReference>
<dbReference type="PANTHER" id="PTHR47233:SF3">
    <property type="entry name" value="CHEMOTAXIS PROTEIN CHEV"/>
    <property type="match status" value="1"/>
</dbReference>
<dbReference type="Gene3D" id="2.30.30.40">
    <property type="entry name" value="SH3 Domains"/>
    <property type="match status" value="1"/>
</dbReference>
<evidence type="ECO:0000313" key="4">
    <source>
        <dbReference type="EMBL" id="MCA6062992.1"/>
    </source>
</evidence>
<evidence type="ECO:0000256" key="1">
    <source>
        <dbReference type="PROSITE-ProRule" id="PRU00169"/>
    </source>
</evidence>
<dbReference type="InterPro" id="IPR011006">
    <property type="entry name" value="CheY-like_superfamily"/>
</dbReference>
<evidence type="ECO:0000259" key="3">
    <source>
        <dbReference type="PROSITE" id="PS50851"/>
    </source>
</evidence>
<dbReference type="RefSeq" id="WP_225672541.1">
    <property type="nucleotide sequence ID" value="NZ_JAEDAH010000020.1"/>
</dbReference>
<protein>
    <submittedName>
        <fullName evidence="4">Chemotaxis protein CheV</fullName>
    </submittedName>
</protein>
<dbReference type="Pfam" id="PF01584">
    <property type="entry name" value="CheW"/>
    <property type="match status" value="1"/>
</dbReference>
<dbReference type="SUPFAM" id="SSF52172">
    <property type="entry name" value="CheY-like"/>
    <property type="match status" value="1"/>
</dbReference>
<name>A0ABS7ZMS5_9GAMM</name>
<organism evidence="4 5">
    <name type="scientific">Thalassolituus marinus</name>
    <dbReference type="NCBI Taxonomy" id="671053"/>
    <lineage>
        <taxon>Bacteria</taxon>
        <taxon>Pseudomonadati</taxon>
        <taxon>Pseudomonadota</taxon>
        <taxon>Gammaproteobacteria</taxon>
        <taxon>Oceanospirillales</taxon>
        <taxon>Oceanospirillaceae</taxon>
        <taxon>Thalassolituus</taxon>
    </lineage>
</organism>
<gene>
    <name evidence="4" type="ORF">I9W95_05165</name>
</gene>
<sequence>MSGVLSSVDARTKLVGQNRLELLLFHLGGSQHFAINVFKVQEVMRMPQLTRIPDRHPVVRGVTHLRGQTVPVVDLRHAIQMGPLKVDEQDATIIVTEYNMTVQAFLVGGVDRIVNMNWSDILPPPGGAGRQHYLTAITRIDDRIVEIIDVEKVLAEIAPYQTALGEDAYDRELLEAIRGKDILIVDDSSVAIEQMKTVLGPMGLNIVVAHNGLEAYQLLMHWKEEGRDVNSNLMMIITDAEMPEMDGYMLTTEIRRDPELKNTFVILHTSLSGNFNKAMVEKVGCNGFLSKFAPEAMASEVQRLMREKLGMPPRSS</sequence>
<dbReference type="InterPro" id="IPR001789">
    <property type="entry name" value="Sig_transdc_resp-reg_receiver"/>
</dbReference>
<evidence type="ECO:0000313" key="5">
    <source>
        <dbReference type="Proteomes" id="UP000714380"/>
    </source>
</evidence>
<feature type="domain" description="CheW-like" evidence="3">
    <location>
        <begin position="19"/>
        <end position="159"/>
    </location>
</feature>
<accession>A0ABS7ZMS5</accession>
<comment type="caution">
    <text evidence="4">The sequence shown here is derived from an EMBL/GenBank/DDBJ whole genome shotgun (WGS) entry which is preliminary data.</text>
</comment>
<dbReference type="SMART" id="SM00448">
    <property type="entry name" value="REC"/>
    <property type="match status" value="1"/>
</dbReference>
<dbReference type="Gene3D" id="3.40.50.2300">
    <property type="match status" value="1"/>
</dbReference>
<evidence type="ECO:0000259" key="2">
    <source>
        <dbReference type="PROSITE" id="PS50110"/>
    </source>
</evidence>
<dbReference type="InterPro" id="IPR036061">
    <property type="entry name" value="CheW-like_dom_sf"/>
</dbReference>
<dbReference type="Gene3D" id="2.40.50.180">
    <property type="entry name" value="CheA-289, Domain 4"/>
    <property type="match status" value="1"/>
</dbReference>
<feature type="modified residue" description="4-aspartylphosphate" evidence="1">
    <location>
        <position position="239"/>
    </location>
</feature>
<dbReference type="PROSITE" id="PS50851">
    <property type="entry name" value="CHEW"/>
    <property type="match status" value="1"/>
</dbReference>
<reference evidence="4 5" key="1">
    <citation type="submission" date="2020-12" db="EMBL/GenBank/DDBJ databases">
        <title>Novel Thalassolituus-related marine hydrocarbonoclastic bacteria mediated algae-derived hydrocarbons mineralization in twilight zone of the northern South China Sea.</title>
        <authorList>
            <person name="Dong C."/>
        </authorList>
    </citation>
    <scope>NUCLEOTIDE SEQUENCE [LARGE SCALE GENOMIC DNA]</scope>
    <source>
        <strain evidence="4 5">IMCC1826</strain>
    </source>
</reference>
<dbReference type="PROSITE" id="PS50110">
    <property type="entry name" value="RESPONSE_REGULATORY"/>
    <property type="match status" value="1"/>
</dbReference>
<proteinExistence type="predicted"/>
<dbReference type="PANTHER" id="PTHR47233">
    <property type="entry name" value="CHEMOTAXIS PROTEIN CHEV"/>
    <property type="match status" value="1"/>
</dbReference>
<dbReference type="Proteomes" id="UP000714380">
    <property type="component" value="Unassembled WGS sequence"/>
</dbReference>
<dbReference type="InterPro" id="IPR002545">
    <property type="entry name" value="CheW-lke_dom"/>
</dbReference>